<accession>A0A507DZV1</accession>
<proteinExistence type="predicted"/>
<evidence type="ECO:0000313" key="2">
    <source>
        <dbReference type="EMBL" id="TPX56350.1"/>
    </source>
</evidence>
<dbReference type="Pfam" id="PF21897">
    <property type="entry name" value="DUF6919"/>
    <property type="match status" value="1"/>
</dbReference>
<name>A0A507DZV1_9FUNG</name>
<sequence>MTTTQPASQRRQPPISYPWGTLKTLPDLAKAVLHYLSQGATLTSGVPGSLDRETDSVLSGLTTMCENGFITLSSQPGLKAEKIWQRFYVTGILPADKAPLITQSLQSHNFITLVSNTETTTMHLPASLPPLPPSTSPTPPKDAEPKIPLTVTRAGLPSATFWRSMTDIPLPDKLENLMEGAAEGEKREVVMEDEGSLFEHHFDVNFAKFKLKKSFLRTLMREAVVVTLVWPEWGDTEGPMSKVLEVIKKEMEQQPESVAVETETPAGLPVEVTA</sequence>
<dbReference type="InterPro" id="IPR054212">
    <property type="entry name" value="DUF6919"/>
</dbReference>
<protein>
    <recommendedName>
        <fullName evidence="1">DUF6919 domain-containing protein</fullName>
    </recommendedName>
</protein>
<evidence type="ECO:0000313" key="3">
    <source>
        <dbReference type="Proteomes" id="UP000318582"/>
    </source>
</evidence>
<keyword evidence="3" id="KW-1185">Reference proteome</keyword>
<reference evidence="2 3" key="1">
    <citation type="journal article" date="2019" name="Sci. Rep.">
        <title>Comparative genomics of chytrid fungi reveal insights into the obligate biotrophic and pathogenic lifestyle of Synchytrium endobioticum.</title>
        <authorList>
            <person name="van de Vossenberg B.T.L.H."/>
            <person name="Warris S."/>
            <person name="Nguyen H.D.T."/>
            <person name="van Gent-Pelzer M.P.E."/>
            <person name="Joly D.L."/>
            <person name="van de Geest H.C."/>
            <person name="Bonants P.J.M."/>
            <person name="Smith D.S."/>
            <person name="Levesque C.A."/>
            <person name="van der Lee T.A.J."/>
        </authorList>
    </citation>
    <scope>NUCLEOTIDE SEQUENCE [LARGE SCALE GENOMIC DNA]</scope>
    <source>
        <strain evidence="2 3">CBS 809.83</strain>
    </source>
</reference>
<evidence type="ECO:0000259" key="1">
    <source>
        <dbReference type="Pfam" id="PF21897"/>
    </source>
</evidence>
<dbReference type="EMBL" id="QEAQ01000077">
    <property type="protein sequence ID" value="TPX56350.1"/>
    <property type="molecule type" value="Genomic_DNA"/>
</dbReference>
<dbReference type="AlphaFoldDB" id="A0A507DZV1"/>
<organism evidence="2 3">
    <name type="scientific">Powellomyces hirtus</name>
    <dbReference type="NCBI Taxonomy" id="109895"/>
    <lineage>
        <taxon>Eukaryota</taxon>
        <taxon>Fungi</taxon>
        <taxon>Fungi incertae sedis</taxon>
        <taxon>Chytridiomycota</taxon>
        <taxon>Chytridiomycota incertae sedis</taxon>
        <taxon>Chytridiomycetes</taxon>
        <taxon>Spizellomycetales</taxon>
        <taxon>Powellomycetaceae</taxon>
        <taxon>Powellomyces</taxon>
    </lineage>
</organism>
<dbReference type="Proteomes" id="UP000318582">
    <property type="component" value="Unassembled WGS sequence"/>
</dbReference>
<comment type="caution">
    <text evidence="2">The sequence shown here is derived from an EMBL/GenBank/DDBJ whole genome shotgun (WGS) entry which is preliminary data.</text>
</comment>
<feature type="domain" description="DUF6919" evidence="1">
    <location>
        <begin position="18"/>
        <end position="118"/>
    </location>
</feature>
<gene>
    <name evidence="2" type="ORF">PhCBS80983_g04574</name>
</gene>